<evidence type="ECO:0000313" key="5">
    <source>
        <dbReference type="Proteomes" id="UP001352263"/>
    </source>
</evidence>
<feature type="region of interest" description="Disordered" evidence="1">
    <location>
        <begin position="236"/>
        <end position="262"/>
    </location>
</feature>
<comment type="caution">
    <text evidence="4">The sequence shown here is derived from an EMBL/GenBank/DDBJ whole genome shotgun (WGS) entry which is preliminary data.</text>
</comment>
<keyword evidence="2" id="KW-0732">Signal</keyword>
<feature type="domain" description="Ysc84 actin-binding" evidence="3">
    <location>
        <begin position="119"/>
        <end position="236"/>
    </location>
</feature>
<organism evidence="4 5">
    <name type="scientific">Noviherbaspirillum album</name>
    <dbReference type="NCBI Taxonomy" id="3080276"/>
    <lineage>
        <taxon>Bacteria</taxon>
        <taxon>Pseudomonadati</taxon>
        <taxon>Pseudomonadota</taxon>
        <taxon>Betaproteobacteria</taxon>
        <taxon>Burkholderiales</taxon>
        <taxon>Oxalobacteraceae</taxon>
        <taxon>Noviherbaspirillum</taxon>
    </lineage>
</organism>
<evidence type="ECO:0000259" key="3">
    <source>
        <dbReference type="Pfam" id="PF04366"/>
    </source>
</evidence>
<dbReference type="InterPro" id="IPR051702">
    <property type="entry name" value="SH3_domain_YSC84-like"/>
</dbReference>
<reference evidence="4 5" key="1">
    <citation type="submission" date="2023-10" db="EMBL/GenBank/DDBJ databases">
        <title>Noviherbaspirillum sp. CPCC 100848 genome assembly.</title>
        <authorList>
            <person name="Li X.Y."/>
            <person name="Fang X.M."/>
        </authorList>
    </citation>
    <scope>NUCLEOTIDE SEQUENCE [LARGE SCALE GENOMIC DNA]</scope>
    <source>
        <strain evidence="4 5">CPCC 100848</strain>
    </source>
</reference>
<feature type="compositionally biased region" description="Polar residues" evidence="1">
    <location>
        <begin position="236"/>
        <end position="255"/>
    </location>
</feature>
<dbReference type="EMBL" id="JAWIIV010000045">
    <property type="protein sequence ID" value="MEC4723179.1"/>
    <property type="molecule type" value="Genomic_DNA"/>
</dbReference>
<gene>
    <name evidence="4" type="ORF">RY831_28885</name>
</gene>
<sequence>MNSDRRSWTCTLCAIAISAVGASASTIAASPSSASDSSKSQTQVLLTDTQQQVAAATRVVDKLESDPKMRNLLGKAKGVFIVPTYARGGWGIGARGGEGVMLVNNNGQWSSPVFYNYGGLSAGVQAGAEVGSVAMLLMNDKAVNEFTKENNFALNAGAGLTIVNYTGKAQATVDNGDVVVWSDTKGAFANATIGVTDIHYDDGDNREFYRTQVSAKDIISGKIGESKGKSLKQALSNLEPSPMKSSGDSGNTGSVDSAAPAK</sequence>
<dbReference type="RefSeq" id="WP_326509800.1">
    <property type="nucleotide sequence ID" value="NZ_JAWIIV010000045.1"/>
</dbReference>
<proteinExistence type="predicted"/>
<dbReference type="Pfam" id="PF04366">
    <property type="entry name" value="Ysc84"/>
    <property type="match status" value="1"/>
</dbReference>
<name>A0ABU6JJF5_9BURK</name>
<evidence type="ECO:0000313" key="4">
    <source>
        <dbReference type="EMBL" id="MEC4723179.1"/>
    </source>
</evidence>
<dbReference type="CDD" id="cd11524">
    <property type="entry name" value="SYLF"/>
    <property type="match status" value="1"/>
</dbReference>
<accession>A0ABU6JJF5</accession>
<dbReference type="PANTHER" id="PTHR15629:SF2">
    <property type="entry name" value="SH3 DOMAIN-CONTAINING YSC84-LIKE PROTEIN 1"/>
    <property type="match status" value="1"/>
</dbReference>
<evidence type="ECO:0000256" key="1">
    <source>
        <dbReference type="SAM" id="MobiDB-lite"/>
    </source>
</evidence>
<keyword evidence="5" id="KW-1185">Reference proteome</keyword>
<dbReference type="InterPro" id="IPR007461">
    <property type="entry name" value="Ysc84_actin-binding"/>
</dbReference>
<evidence type="ECO:0000256" key="2">
    <source>
        <dbReference type="SAM" id="SignalP"/>
    </source>
</evidence>
<protein>
    <submittedName>
        <fullName evidence="4">Lipid-binding SYLF domain-containing protein</fullName>
    </submittedName>
</protein>
<feature type="signal peptide" evidence="2">
    <location>
        <begin position="1"/>
        <end position="28"/>
    </location>
</feature>
<feature type="chain" id="PRO_5045098402" evidence="2">
    <location>
        <begin position="29"/>
        <end position="262"/>
    </location>
</feature>
<dbReference type="Proteomes" id="UP001352263">
    <property type="component" value="Unassembled WGS sequence"/>
</dbReference>
<dbReference type="PANTHER" id="PTHR15629">
    <property type="entry name" value="SH3YL1 PROTEIN"/>
    <property type="match status" value="1"/>
</dbReference>